<accession>A0A5C5VBH7</accession>
<dbReference type="OrthoDB" id="213415at2"/>
<dbReference type="AlphaFoldDB" id="A0A5C5VBH7"/>
<reference evidence="1 2" key="1">
    <citation type="submission" date="2019-02" db="EMBL/GenBank/DDBJ databases">
        <title>Deep-cultivation of Planctomycetes and their phenomic and genomic characterization uncovers novel biology.</title>
        <authorList>
            <person name="Wiegand S."/>
            <person name="Jogler M."/>
            <person name="Boedeker C."/>
            <person name="Pinto D."/>
            <person name="Vollmers J."/>
            <person name="Rivas-Marin E."/>
            <person name="Kohn T."/>
            <person name="Peeters S.H."/>
            <person name="Heuer A."/>
            <person name="Rast P."/>
            <person name="Oberbeckmann S."/>
            <person name="Bunk B."/>
            <person name="Jeske O."/>
            <person name="Meyerdierks A."/>
            <person name="Storesund J.E."/>
            <person name="Kallscheuer N."/>
            <person name="Luecker S."/>
            <person name="Lage O.M."/>
            <person name="Pohl T."/>
            <person name="Merkel B.J."/>
            <person name="Hornburger P."/>
            <person name="Mueller R.-W."/>
            <person name="Bruemmer F."/>
            <person name="Labrenz M."/>
            <person name="Spormann A.M."/>
            <person name="Op Den Camp H."/>
            <person name="Overmann J."/>
            <person name="Amann R."/>
            <person name="Jetten M.S.M."/>
            <person name="Mascher T."/>
            <person name="Medema M.H."/>
            <person name="Devos D.P."/>
            <person name="Kaster A.-K."/>
            <person name="Ovreas L."/>
            <person name="Rohde M."/>
            <person name="Galperin M.Y."/>
            <person name="Jogler C."/>
        </authorList>
    </citation>
    <scope>NUCLEOTIDE SEQUENCE [LARGE SCALE GENOMIC DNA]</scope>
    <source>
        <strain evidence="1 2">KOR42</strain>
    </source>
</reference>
<dbReference type="EMBL" id="SIHI01000075">
    <property type="protein sequence ID" value="TWT35052.1"/>
    <property type="molecule type" value="Genomic_DNA"/>
</dbReference>
<name>A0A5C5VBH7_9PLAN</name>
<proteinExistence type="predicted"/>
<keyword evidence="2" id="KW-1185">Reference proteome</keyword>
<evidence type="ECO:0000313" key="1">
    <source>
        <dbReference type="EMBL" id="TWT35052.1"/>
    </source>
</evidence>
<protein>
    <submittedName>
        <fullName evidence="1">Uncharacterized protein</fullName>
    </submittedName>
</protein>
<dbReference type="RefSeq" id="WP_146512507.1">
    <property type="nucleotide sequence ID" value="NZ_SIHI01000075.1"/>
</dbReference>
<organism evidence="1 2">
    <name type="scientific">Thalassoglobus neptunius</name>
    <dbReference type="NCBI Taxonomy" id="1938619"/>
    <lineage>
        <taxon>Bacteria</taxon>
        <taxon>Pseudomonadati</taxon>
        <taxon>Planctomycetota</taxon>
        <taxon>Planctomycetia</taxon>
        <taxon>Planctomycetales</taxon>
        <taxon>Planctomycetaceae</taxon>
        <taxon>Thalassoglobus</taxon>
    </lineage>
</organism>
<gene>
    <name evidence="1" type="ORF">KOR42_52680</name>
</gene>
<evidence type="ECO:0000313" key="2">
    <source>
        <dbReference type="Proteomes" id="UP000317243"/>
    </source>
</evidence>
<comment type="caution">
    <text evidence="1">The sequence shown here is derived from an EMBL/GenBank/DDBJ whole genome shotgun (WGS) entry which is preliminary data.</text>
</comment>
<dbReference type="Proteomes" id="UP000317243">
    <property type="component" value="Unassembled WGS sequence"/>
</dbReference>
<sequence length="147" mass="16843">MFTFYPAVHRSGTLTELPRPVVNFRVLDSWDYQKLKVPLQDGEHVQGHSRDGTMINIEGQIGMHSGQPRLSESDMLASLDETRNVLDVNAESGSFRFILFRNQSNGTYRYFEECCATRFEFDLSNHSLYTYSVSIYAANPLLHESLL</sequence>